<evidence type="ECO:0000313" key="5">
    <source>
        <dbReference type="EMBL" id="MED6195503.1"/>
    </source>
</evidence>
<keyword evidence="6" id="KW-1185">Reference proteome</keyword>
<evidence type="ECO:0000256" key="3">
    <source>
        <dbReference type="ARBA" id="ARBA00022801"/>
    </source>
</evidence>
<dbReference type="Proteomes" id="UP001341840">
    <property type="component" value="Unassembled WGS sequence"/>
</dbReference>
<keyword evidence="2" id="KW-0645">Protease</keyword>
<dbReference type="SUPFAM" id="SSF54001">
    <property type="entry name" value="Cysteine proteinases"/>
    <property type="match status" value="1"/>
</dbReference>
<dbReference type="InterPro" id="IPR038765">
    <property type="entry name" value="Papain-like_cys_pep_sf"/>
</dbReference>
<feature type="domain" description="Ubiquitin-like protease family profile" evidence="4">
    <location>
        <begin position="15"/>
        <end position="67"/>
    </location>
</feature>
<accession>A0ABU6XFU9</accession>
<reference evidence="5 6" key="1">
    <citation type="journal article" date="2023" name="Plants (Basel)">
        <title>Bridging the Gap: Combining Genomics and Transcriptomics Approaches to Understand Stylosanthes scabra, an Orphan Legume from the Brazilian Caatinga.</title>
        <authorList>
            <person name="Ferreira-Neto J.R.C."/>
            <person name="da Silva M.D."/>
            <person name="Binneck E."/>
            <person name="de Melo N.F."/>
            <person name="da Silva R.H."/>
            <person name="de Melo A.L.T.M."/>
            <person name="Pandolfi V."/>
            <person name="Bustamante F.O."/>
            <person name="Brasileiro-Vidal A.C."/>
            <person name="Benko-Iseppon A.M."/>
        </authorList>
    </citation>
    <scope>NUCLEOTIDE SEQUENCE [LARGE SCALE GENOMIC DNA]</scope>
    <source>
        <tissue evidence="5">Leaves</tissue>
    </source>
</reference>
<gene>
    <name evidence="5" type="ORF">PIB30_038449</name>
</gene>
<evidence type="ECO:0000313" key="6">
    <source>
        <dbReference type="Proteomes" id="UP001341840"/>
    </source>
</evidence>
<dbReference type="Gene3D" id="3.40.395.10">
    <property type="entry name" value="Adenoviral Proteinase, Chain A"/>
    <property type="match status" value="1"/>
</dbReference>
<comment type="caution">
    <text evidence="5">The sequence shown here is derived from an EMBL/GenBank/DDBJ whole genome shotgun (WGS) entry which is preliminary data.</text>
</comment>
<sequence length="162" mass="19652">MSSRFDYEENLRPIEHWYLLIVDLYKRYLVLLDSMKTAERIHKRVLAVKTLEIFIERMFIDASFYKFQVTYRPKISTFSFVEPAGIGEQKKGWNDYAIWVTSWMRECWWSNNYAIEVNDSTRTQLAIDLVLKEYNSKRDNMISSSREYFKQLKDKNKRLKMT</sequence>
<evidence type="ECO:0000256" key="2">
    <source>
        <dbReference type="ARBA" id="ARBA00022670"/>
    </source>
</evidence>
<keyword evidence="3" id="KW-0378">Hydrolase</keyword>
<dbReference type="InterPro" id="IPR003653">
    <property type="entry name" value="Peptidase_C48_C"/>
</dbReference>
<organism evidence="5 6">
    <name type="scientific">Stylosanthes scabra</name>
    <dbReference type="NCBI Taxonomy" id="79078"/>
    <lineage>
        <taxon>Eukaryota</taxon>
        <taxon>Viridiplantae</taxon>
        <taxon>Streptophyta</taxon>
        <taxon>Embryophyta</taxon>
        <taxon>Tracheophyta</taxon>
        <taxon>Spermatophyta</taxon>
        <taxon>Magnoliopsida</taxon>
        <taxon>eudicotyledons</taxon>
        <taxon>Gunneridae</taxon>
        <taxon>Pentapetalae</taxon>
        <taxon>rosids</taxon>
        <taxon>fabids</taxon>
        <taxon>Fabales</taxon>
        <taxon>Fabaceae</taxon>
        <taxon>Papilionoideae</taxon>
        <taxon>50 kb inversion clade</taxon>
        <taxon>dalbergioids sensu lato</taxon>
        <taxon>Dalbergieae</taxon>
        <taxon>Pterocarpus clade</taxon>
        <taxon>Stylosanthes</taxon>
    </lineage>
</organism>
<proteinExistence type="inferred from homology"/>
<protein>
    <recommendedName>
        <fullName evidence="4">Ubiquitin-like protease family profile domain-containing protein</fullName>
    </recommendedName>
</protein>
<evidence type="ECO:0000256" key="1">
    <source>
        <dbReference type="ARBA" id="ARBA00005234"/>
    </source>
</evidence>
<dbReference type="EMBL" id="JASCZI010211647">
    <property type="protein sequence ID" value="MED6195503.1"/>
    <property type="molecule type" value="Genomic_DNA"/>
</dbReference>
<evidence type="ECO:0000259" key="4">
    <source>
        <dbReference type="Pfam" id="PF02902"/>
    </source>
</evidence>
<name>A0ABU6XFU9_9FABA</name>
<dbReference type="Pfam" id="PF02902">
    <property type="entry name" value="Peptidase_C48"/>
    <property type="match status" value="1"/>
</dbReference>
<comment type="similarity">
    <text evidence="1">Belongs to the peptidase C48 family.</text>
</comment>